<feature type="region of interest" description="Disordered" evidence="1">
    <location>
        <begin position="729"/>
        <end position="748"/>
    </location>
</feature>
<feature type="domain" description="Thiopeptide-type bacteriocin biosynthesis" evidence="3">
    <location>
        <begin position="756"/>
        <end position="1030"/>
    </location>
</feature>
<dbReference type="Pfam" id="PF04738">
    <property type="entry name" value="Lant_dehydr_N"/>
    <property type="match status" value="1"/>
</dbReference>
<dbReference type="AlphaFoldDB" id="A0A084T1I8"/>
<evidence type="ECO:0000313" key="5">
    <source>
        <dbReference type="Proteomes" id="UP000028547"/>
    </source>
</evidence>
<reference evidence="4 5" key="1">
    <citation type="submission" date="2014-07" db="EMBL/GenBank/DDBJ databases">
        <title>Draft Genome Sequence of Gephyronic Acid Producer, Cystobacter violaceus Strain Cb vi76.</title>
        <authorList>
            <person name="Stevens D.C."/>
            <person name="Young J."/>
            <person name="Carmichael R."/>
            <person name="Tan J."/>
            <person name="Taylor R.E."/>
        </authorList>
    </citation>
    <scope>NUCLEOTIDE SEQUENCE [LARGE SCALE GENOMIC DNA]</scope>
    <source>
        <strain evidence="4 5">Cb vi76</strain>
    </source>
</reference>
<protein>
    <submittedName>
        <fullName evidence="4">Lanthionine biosynthesis protein</fullName>
    </submittedName>
</protein>
<accession>A0A084T1I8</accession>
<organism evidence="4 5">
    <name type="scientific">Archangium violaceum Cb vi76</name>
    <dbReference type="NCBI Taxonomy" id="1406225"/>
    <lineage>
        <taxon>Bacteria</taxon>
        <taxon>Pseudomonadati</taxon>
        <taxon>Myxococcota</taxon>
        <taxon>Myxococcia</taxon>
        <taxon>Myxococcales</taxon>
        <taxon>Cystobacterineae</taxon>
        <taxon>Archangiaceae</taxon>
        <taxon>Archangium</taxon>
    </lineage>
</organism>
<dbReference type="Pfam" id="PF14028">
    <property type="entry name" value="Lant_dehydr_C"/>
    <property type="match status" value="1"/>
</dbReference>
<evidence type="ECO:0000256" key="1">
    <source>
        <dbReference type="SAM" id="MobiDB-lite"/>
    </source>
</evidence>
<dbReference type="InterPro" id="IPR023809">
    <property type="entry name" value="Thiopep_bacteriocin_synth_dom"/>
</dbReference>
<dbReference type="InterPro" id="IPR006827">
    <property type="entry name" value="Lant_deHydtase_N"/>
</dbReference>
<dbReference type="Proteomes" id="UP000028547">
    <property type="component" value="Unassembled WGS sequence"/>
</dbReference>
<proteinExistence type="predicted"/>
<name>A0A084T1I8_9BACT</name>
<sequence>MLGAGSGGGWSDEALRRSRERLRQWVEEPVVREALFLASPSLDESLSIWLSAPESERGQKVERSLVRYFSRMAGRATPFGLFASNGVGRVDTATRLSIGGRGTLRKHTRLDAEYVWSLAEALQRQPEVRESLRFFRSTSIHATPNQYRYVEARQSGEKRTYGLVAVARSSHLDAVLERARTGATLAELAQLLVDAEPDLSLEEARQYIESLAESQLLEPEFAPPLTGPEPVPALLTQTRRLAPLASVSERLASVQAMLQKMDEMAPGLGPESYREVAHALEGLPVPVEVGRLFQVDTLRPNAGVTLSQRVTDELLRGVEVIRRITPRTETLEPLRQFRERFVARYEERSVPLLEALDEERGIGFALDARPGAATGPLLQGFAFPLRGRDQARVDRRWPYLLRLVDSVHRGGRQELALTPEDVDALEVEDPIQLPDSLGLAGTLAGRSAEAVDRGEFRFLLDFLYGPSGATLLGRFCQGDPELTALVRQHLEAEEALRPHAVFAEVVHMPDDRRMGNILGRPNLRRHDLVFMGQSGLPGEARIEPEDLLLSVEGTRLVLRSRRLGKEVIPRLTSAHNFAMYGLGVYRFLSILQAQDGQGGAFHWGLLQHSPFLPRVTYRKMVLSLARWNVDRAQLQEWSRPQGAERFEAVQRFRQAMRLPRWICLRDGDNLLPIDLDSPLSVNTLVHLVKDRSLATLEEMFPGVDELPVEGSDGRYVNSLVIPFVRAPATQPSAPATPRERPAPPPLRRRFPPGSEWLYLKLYAGAASVDRLLRNELGDTIREVLASGAADRWFFLRYRDPDFHLRLRFHGDPSRLQSEVWPRLRDTCEKVLEEGTGWRLQLDTYEREVERYGGPAGIELAEELFAADSSAALELVRAYGGDRGADLRWRLLLKGMDLMLDDLGLPLAERLSVVQAMRTGFGAEFSVDRSTRFEEQLSQRMRRERKVLETILSAGQASTGPLQPGLAAFQQRSARVKPVAERLRLAAEQGALTVSIKGLAESLLHMQVNRVLADEHRRHELILYDFLTRLYRSALARGR</sequence>
<gene>
    <name evidence="4" type="ORF">Q664_02020</name>
</gene>
<dbReference type="NCBIfam" id="TIGR03891">
    <property type="entry name" value="thiopep_ocin"/>
    <property type="match status" value="1"/>
</dbReference>
<comment type="caution">
    <text evidence="4">The sequence shown here is derived from an EMBL/GenBank/DDBJ whole genome shotgun (WGS) entry which is preliminary data.</text>
</comment>
<evidence type="ECO:0000259" key="2">
    <source>
        <dbReference type="Pfam" id="PF04738"/>
    </source>
</evidence>
<dbReference type="EMBL" id="JPMI01000008">
    <property type="protein sequence ID" value="KFA94573.1"/>
    <property type="molecule type" value="Genomic_DNA"/>
</dbReference>
<evidence type="ECO:0000259" key="3">
    <source>
        <dbReference type="Pfam" id="PF14028"/>
    </source>
</evidence>
<evidence type="ECO:0000313" key="4">
    <source>
        <dbReference type="EMBL" id="KFA94573.1"/>
    </source>
</evidence>
<feature type="domain" description="Lantibiotic dehydratase N-terminal" evidence="2">
    <location>
        <begin position="28"/>
        <end position="684"/>
    </location>
</feature>